<evidence type="ECO:0000313" key="2">
    <source>
        <dbReference type="EMBL" id="GGM84633.1"/>
    </source>
</evidence>
<dbReference type="Gene3D" id="1.20.1290.10">
    <property type="entry name" value="AhpD-like"/>
    <property type="match status" value="1"/>
</dbReference>
<dbReference type="InterPro" id="IPR029032">
    <property type="entry name" value="AhpD-like"/>
</dbReference>
<dbReference type="Gene3D" id="3.30.70.100">
    <property type="match status" value="1"/>
</dbReference>
<dbReference type="PROSITE" id="PS51725">
    <property type="entry name" value="ABM"/>
    <property type="match status" value="1"/>
</dbReference>
<dbReference type="PANTHER" id="PTHR33570:SF2">
    <property type="entry name" value="CARBOXYMUCONOLACTONE DECARBOXYLASE-LIKE DOMAIN-CONTAINING PROTEIN"/>
    <property type="match status" value="1"/>
</dbReference>
<dbReference type="SUPFAM" id="SSF69118">
    <property type="entry name" value="AhpD-like"/>
    <property type="match status" value="1"/>
</dbReference>
<dbReference type="EMBL" id="BMLI01000001">
    <property type="protein sequence ID" value="GGM84633.1"/>
    <property type="molecule type" value="Genomic_DNA"/>
</dbReference>
<dbReference type="InterPro" id="IPR003779">
    <property type="entry name" value="CMD-like"/>
</dbReference>
<gene>
    <name evidence="2" type="ORF">GCM10010967_15690</name>
</gene>
<comment type="caution">
    <text evidence="2">The sequence shown here is derived from an EMBL/GenBank/DDBJ whole genome shotgun (WGS) entry which is preliminary data.</text>
</comment>
<feature type="domain" description="ABM" evidence="1">
    <location>
        <begin position="242"/>
        <end position="332"/>
    </location>
</feature>
<dbReference type="Proteomes" id="UP000632339">
    <property type="component" value="Unassembled WGS sequence"/>
</dbReference>
<dbReference type="Pfam" id="PF03992">
    <property type="entry name" value="ABM"/>
    <property type="match status" value="1"/>
</dbReference>
<reference evidence="3" key="1">
    <citation type="journal article" date="2019" name="Int. J. Syst. Evol. Microbiol.">
        <title>The Global Catalogue of Microorganisms (GCM) 10K type strain sequencing project: providing services to taxonomists for standard genome sequencing and annotation.</title>
        <authorList>
            <consortium name="The Broad Institute Genomics Platform"/>
            <consortium name="The Broad Institute Genome Sequencing Center for Infectious Disease"/>
            <person name="Wu L."/>
            <person name="Ma J."/>
        </authorList>
    </citation>
    <scope>NUCLEOTIDE SEQUENCE [LARGE SCALE GENOMIC DNA]</scope>
    <source>
        <strain evidence="3">CGMCC 1.6375</strain>
    </source>
</reference>
<accession>A0ABQ2HMF4</accession>
<sequence length="347" mass="37393">MIDPGFSKWIVTGIILLIAMDINAQNNGNDGQSLDARQQSIVAISAATATGDLPALKTSLATGLDAGLPVNQAREVLVHLYAYCGFPRSLNGINTLMALLSERKAQGIVDQDAAEPEIKADTTDKYEKGRKVLEALTKVPQAKPAPGFGGFAPRIDAFLKEHLFADVFESSVLTYQQRELATISALAAMTGLESQLKSHLSMGANTGLTPNQLTQVISQAGKQHAGTAQVLSGKAINASPWIVRLAKIEIDPNFLDQYKAAIDEHTHAALESEPGVLTLYAMTEELHPTRVTVLEIYASAEAYQAHLKTAHFIKYKTGTQKMVKSLELVEVDAIAFGLKSNLLQSEK</sequence>
<dbReference type="SUPFAM" id="SSF54909">
    <property type="entry name" value="Dimeric alpha+beta barrel"/>
    <property type="match status" value="1"/>
</dbReference>
<keyword evidence="3" id="KW-1185">Reference proteome</keyword>
<organism evidence="2 3">
    <name type="scientific">Dyadobacter beijingensis</name>
    <dbReference type="NCBI Taxonomy" id="365489"/>
    <lineage>
        <taxon>Bacteria</taxon>
        <taxon>Pseudomonadati</taxon>
        <taxon>Bacteroidota</taxon>
        <taxon>Cytophagia</taxon>
        <taxon>Cytophagales</taxon>
        <taxon>Spirosomataceae</taxon>
        <taxon>Dyadobacter</taxon>
    </lineage>
</organism>
<dbReference type="InterPro" id="IPR011008">
    <property type="entry name" value="Dimeric_a/b-barrel"/>
</dbReference>
<name>A0ABQ2HMF4_9BACT</name>
<dbReference type="InterPro" id="IPR052512">
    <property type="entry name" value="4CMD/NDH-1_regulator"/>
</dbReference>
<protein>
    <recommendedName>
        <fullName evidence="1">ABM domain-containing protein</fullName>
    </recommendedName>
</protein>
<evidence type="ECO:0000259" key="1">
    <source>
        <dbReference type="PROSITE" id="PS51725"/>
    </source>
</evidence>
<dbReference type="InterPro" id="IPR007138">
    <property type="entry name" value="ABM_dom"/>
</dbReference>
<dbReference type="Pfam" id="PF02627">
    <property type="entry name" value="CMD"/>
    <property type="match status" value="2"/>
</dbReference>
<proteinExistence type="predicted"/>
<evidence type="ECO:0000313" key="3">
    <source>
        <dbReference type="Proteomes" id="UP000632339"/>
    </source>
</evidence>
<dbReference type="PANTHER" id="PTHR33570">
    <property type="entry name" value="4-CARBOXYMUCONOLACTONE DECARBOXYLASE FAMILY PROTEIN"/>
    <property type="match status" value="1"/>
</dbReference>